<reference evidence="1 2" key="1">
    <citation type="journal article" date="2020" name="Cell">
        <title>Large-Scale Comparative Analyses of Tick Genomes Elucidate Their Genetic Diversity and Vector Capacities.</title>
        <authorList>
            <consortium name="Tick Genome and Microbiome Consortium (TIGMIC)"/>
            <person name="Jia N."/>
            <person name="Wang J."/>
            <person name="Shi W."/>
            <person name="Du L."/>
            <person name="Sun Y."/>
            <person name="Zhan W."/>
            <person name="Jiang J.F."/>
            <person name="Wang Q."/>
            <person name="Zhang B."/>
            <person name="Ji P."/>
            <person name="Bell-Sakyi L."/>
            <person name="Cui X.M."/>
            <person name="Yuan T.T."/>
            <person name="Jiang B.G."/>
            <person name="Yang W.F."/>
            <person name="Lam T.T."/>
            <person name="Chang Q.C."/>
            <person name="Ding S.J."/>
            <person name="Wang X.J."/>
            <person name="Zhu J.G."/>
            <person name="Ruan X.D."/>
            <person name="Zhao L."/>
            <person name="Wei J.T."/>
            <person name="Ye R.Z."/>
            <person name="Que T.C."/>
            <person name="Du C.H."/>
            <person name="Zhou Y.H."/>
            <person name="Cheng J.X."/>
            <person name="Dai P.F."/>
            <person name="Guo W.B."/>
            <person name="Han X.H."/>
            <person name="Huang E.J."/>
            <person name="Li L.F."/>
            <person name="Wei W."/>
            <person name="Gao Y.C."/>
            <person name="Liu J.Z."/>
            <person name="Shao H.Z."/>
            <person name="Wang X."/>
            <person name="Wang C.C."/>
            <person name="Yang T.C."/>
            <person name="Huo Q.B."/>
            <person name="Li W."/>
            <person name="Chen H.Y."/>
            <person name="Chen S.E."/>
            <person name="Zhou L.G."/>
            <person name="Ni X.B."/>
            <person name="Tian J.H."/>
            <person name="Sheng Y."/>
            <person name="Liu T."/>
            <person name="Pan Y.S."/>
            <person name="Xia L.Y."/>
            <person name="Li J."/>
            <person name="Zhao F."/>
            <person name="Cao W.C."/>
        </authorList>
    </citation>
    <scope>NUCLEOTIDE SEQUENCE [LARGE SCALE GENOMIC DNA]</scope>
    <source>
        <strain evidence="1">Iper-2018</strain>
    </source>
</reference>
<sequence>EEAILASSRHKMFKMSTQEAEKERTSQPLLFDVSSRQRAKENEADGAIHDFVRALAYTETSMHQADGPLGDMVKIREDMQVGKVSVIVDESPYITGVPTINTEADCFGRRRQSKYFGTATRRKPADVMEIVSRTGSIPEEASAESVNYDYRPFFISVVDDVNSLHDEFTQYLLEASPTNGAVEVIEYRHDSTARYPRLANA</sequence>
<protein>
    <submittedName>
        <fullName evidence="1">Uncharacterized protein</fullName>
    </submittedName>
</protein>
<proteinExistence type="predicted"/>
<feature type="non-terminal residue" evidence="1">
    <location>
        <position position="201"/>
    </location>
</feature>
<feature type="non-terminal residue" evidence="1">
    <location>
        <position position="1"/>
    </location>
</feature>
<dbReference type="EMBL" id="JABSTQ010009045">
    <property type="protein sequence ID" value="KAG0433594.1"/>
    <property type="molecule type" value="Genomic_DNA"/>
</dbReference>
<evidence type="ECO:0000313" key="1">
    <source>
        <dbReference type="EMBL" id="KAG0433594.1"/>
    </source>
</evidence>
<evidence type="ECO:0000313" key="2">
    <source>
        <dbReference type="Proteomes" id="UP000805193"/>
    </source>
</evidence>
<dbReference type="Proteomes" id="UP000805193">
    <property type="component" value="Unassembled WGS sequence"/>
</dbReference>
<comment type="caution">
    <text evidence="1">The sequence shown here is derived from an EMBL/GenBank/DDBJ whole genome shotgun (WGS) entry which is preliminary data.</text>
</comment>
<name>A0AC60QI69_IXOPE</name>
<organism evidence="1 2">
    <name type="scientific">Ixodes persulcatus</name>
    <name type="common">Taiga tick</name>
    <dbReference type="NCBI Taxonomy" id="34615"/>
    <lineage>
        <taxon>Eukaryota</taxon>
        <taxon>Metazoa</taxon>
        <taxon>Ecdysozoa</taxon>
        <taxon>Arthropoda</taxon>
        <taxon>Chelicerata</taxon>
        <taxon>Arachnida</taxon>
        <taxon>Acari</taxon>
        <taxon>Parasitiformes</taxon>
        <taxon>Ixodida</taxon>
        <taxon>Ixodoidea</taxon>
        <taxon>Ixodidae</taxon>
        <taxon>Ixodinae</taxon>
        <taxon>Ixodes</taxon>
    </lineage>
</organism>
<gene>
    <name evidence="1" type="ORF">HPB47_019777</name>
</gene>
<accession>A0AC60QI69</accession>
<keyword evidence="2" id="KW-1185">Reference proteome</keyword>